<dbReference type="Pfam" id="PF13585">
    <property type="entry name" value="CHU_C"/>
    <property type="match status" value="1"/>
</dbReference>
<dbReference type="InterPro" id="IPR026341">
    <property type="entry name" value="T9SS_type_B"/>
</dbReference>
<dbReference type="OrthoDB" id="1236981at2"/>
<dbReference type="NCBIfam" id="TIGR04131">
    <property type="entry name" value="Bac_Flav_CTERM"/>
    <property type="match status" value="1"/>
</dbReference>
<protein>
    <submittedName>
        <fullName evidence="1">Gliding motility-associated C-terminal domain-containing protein</fullName>
    </submittedName>
</protein>
<dbReference type="AlphaFoldDB" id="A0A1M5J7F9"/>
<reference evidence="2" key="1">
    <citation type="submission" date="2016-11" db="EMBL/GenBank/DDBJ databases">
        <authorList>
            <person name="Varghese N."/>
            <person name="Submissions S."/>
        </authorList>
    </citation>
    <scope>NUCLEOTIDE SEQUENCE [LARGE SCALE GENOMIC DNA]</scope>
    <source>
        <strain evidence="2">DSM 19978</strain>
    </source>
</reference>
<evidence type="ECO:0000313" key="2">
    <source>
        <dbReference type="Proteomes" id="UP000184516"/>
    </source>
</evidence>
<gene>
    <name evidence="1" type="ORF">SAMN05443549_103403</name>
</gene>
<name>A0A1M5J7F9_9FLAO</name>
<sequence>MVKKYFFLPSFFLLLFFIPAKILGQCAGNDANFEVCNIPDPSSKSIALYPLLGGAATPGGTWTDDYLSGGLNKATGVLNAQIIPRSGVYKYTYTVSGVSGCVDTSSTITVVVGGYSGVTGPNASACSDDNAFNLFQVFNGSYLSPQSNGTWFNNTANTAVSSVIDAGTLGLGTTQFTYSIPAIGSCPAVSSTAFVTVFKTPMPGVSSRMLLCDSDNLSQYSNLDLNSQILGEDAGGTWTDNGGTGQITFLTDHFIDVKMIYDSYGPGEYSFSYTVLPSNPICTKKTAVVKIKIEKQLDFTGATLVVNSDICEPEIPTATYSVVLKKGPAVIPNGQYYVTYKVSGPAGEIKTELLTFNNGVLNFPLDSKYFRQVGDFTVEITGITAFGSEGACQNIINNLFDVLHVYPKPVLDGSKLTINTVCQNQSALVQITGAALLADGTYDIVYNLTGSNTATAQTAQIVSVGGVSSFAVPSNFIVNNGNTVATIAKITNVITKCTNAATSSGTMLVNPLPNAANLKIVVDDYCLNKPVSVALSGLGTLINGTIGYTLLGANVATQTISLVVSGGNASFIIPSNLLTQTGSTTIALTSLVNDDTTCGIIISTVSDSFLISPIPNAPIAVSQQKFCETNAATIANLTPIGPQYQWFDSAIATTALASSAVLVSGNYYVREKGLTSLCLSAPTMVTVTINGLPEPTLNPNGQNFCGINQPTISDLSANTNVPASIVWYDAASNGNVLNGATLLQDNVTYYGFDYSTVTGCFSKNNLDVTVSLTDCPASQYEFFVADGFSPNGDGVNDTFRIPEIEFLYPDYSLEIYNRYGNVMFKGNKNKPNWDGTNSGSAGSSDAIAPSGVYFYIINFNKENKSTQQGRLYLNR</sequence>
<dbReference type="EMBL" id="FQWB01000003">
    <property type="protein sequence ID" value="SHG36514.1"/>
    <property type="molecule type" value="Genomic_DNA"/>
</dbReference>
<evidence type="ECO:0000313" key="1">
    <source>
        <dbReference type="EMBL" id="SHG36514.1"/>
    </source>
</evidence>
<keyword evidence="2" id="KW-1185">Reference proteome</keyword>
<organism evidence="1 2">
    <name type="scientific">Flavobacterium fluvii</name>
    <dbReference type="NCBI Taxonomy" id="468056"/>
    <lineage>
        <taxon>Bacteria</taxon>
        <taxon>Pseudomonadati</taxon>
        <taxon>Bacteroidota</taxon>
        <taxon>Flavobacteriia</taxon>
        <taxon>Flavobacteriales</taxon>
        <taxon>Flavobacteriaceae</taxon>
        <taxon>Flavobacterium</taxon>
    </lineage>
</organism>
<dbReference type="STRING" id="468056.SAMN05443549_103403"/>
<proteinExistence type="predicted"/>
<dbReference type="Proteomes" id="UP000184516">
    <property type="component" value="Unassembled WGS sequence"/>
</dbReference>
<accession>A0A1M5J7F9</accession>